<reference evidence="2" key="2">
    <citation type="submission" date="2015-06" db="UniProtKB">
        <authorList>
            <consortium name="EnsemblProtists"/>
        </authorList>
    </citation>
    <scope>IDENTIFICATION</scope>
    <source>
        <strain evidence="2">Emoy2</strain>
    </source>
</reference>
<organism evidence="2 3">
    <name type="scientific">Hyaloperonospora arabidopsidis (strain Emoy2)</name>
    <name type="common">Downy mildew agent</name>
    <name type="synonym">Peronospora arabidopsidis</name>
    <dbReference type="NCBI Taxonomy" id="559515"/>
    <lineage>
        <taxon>Eukaryota</taxon>
        <taxon>Sar</taxon>
        <taxon>Stramenopiles</taxon>
        <taxon>Oomycota</taxon>
        <taxon>Peronosporomycetes</taxon>
        <taxon>Peronosporales</taxon>
        <taxon>Peronosporaceae</taxon>
        <taxon>Hyaloperonospora</taxon>
    </lineage>
</organism>
<evidence type="ECO:0000313" key="3">
    <source>
        <dbReference type="Proteomes" id="UP000011713"/>
    </source>
</evidence>
<dbReference type="AlphaFoldDB" id="M4BC48"/>
<dbReference type="Proteomes" id="UP000011713">
    <property type="component" value="Unassembled WGS sequence"/>
</dbReference>
<reference evidence="3" key="1">
    <citation type="journal article" date="2010" name="Science">
        <title>Signatures of adaptation to obligate biotrophy in the Hyaloperonospora arabidopsidis genome.</title>
        <authorList>
            <person name="Baxter L."/>
            <person name="Tripathy S."/>
            <person name="Ishaque N."/>
            <person name="Boot N."/>
            <person name="Cabral A."/>
            <person name="Kemen E."/>
            <person name="Thines M."/>
            <person name="Ah-Fong A."/>
            <person name="Anderson R."/>
            <person name="Badejoko W."/>
            <person name="Bittner-Eddy P."/>
            <person name="Boore J.L."/>
            <person name="Chibucos M.C."/>
            <person name="Coates M."/>
            <person name="Dehal P."/>
            <person name="Delehaunty K."/>
            <person name="Dong S."/>
            <person name="Downton P."/>
            <person name="Dumas B."/>
            <person name="Fabro G."/>
            <person name="Fronick C."/>
            <person name="Fuerstenberg S.I."/>
            <person name="Fulton L."/>
            <person name="Gaulin E."/>
            <person name="Govers F."/>
            <person name="Hughes L."/>
            <person name="Humphray S."/>
            <person name="Jiang R.H."/>
            <person name="Judelson H."/>
            <person name="Kamoun S."/>
            <person name="Kyung K."/>
            <person name="Meijer H."/>
            <person name="Minx P."/>
            <person name="Morris P."/>
            <person name="Nelson J."/>
            <person name="Phuntumart V."/>
            <person name="Qutob D."/>
            <person name="Rehmany A."/>
            <person name="Rougon-Cardoso A."/>
            <person name="Ryden P."/>
            <person name="Torto-Alalibo T."/>
            <person name="Studholme D."/>
            <person name="Wang Y."/>
            <person name="Win J."/>
            <person name="Wood J."/>
            <person name="Clifton S.W."/>
            <person name="Rogers J."/>
            <person name="Van den Ackerveken G."/>
            <person name="Jones J.D."/>
            <person name="McDowell J.M."/>
            <person name="Beynon J."/>
            <person name="Tyler B.M."/>
        </authorList>
    </citation>
    <scope>NUCLEOTIDE SEQUENCE [LARGE SCALE GENOMIC DNA]</scope>
    <source>
        <strain evidence="3">Emoy2</strain>
    </source>
</reference>
<dbReference type="EMBL" id="JH598116">
    <property type="status" value="NOT_ANNOTATED_CDS"/>
    <property type="molecule type" value="Genomic_DNA"/>
</dbReference>
<dbReference type="VEuPathDB" id="FungiDB:HpaG803863"/>
<dbReference type="HOGENOM" id="CLU_1762286_0_0_1"/>
<sequence>MTRVHFQICDLVRRRTSWHEEGCQQLTRTTDGRFMHNAAIPPSGRHGAHLPGPSLPGIAEEPGLGGAGGAYSPMRPGGERHEPRGQGLVLKVAAGRLSYAAMVSGLIDNPGSADIIQSELGDFRRPTLDDFRRPTLDEIRRLAVDEVC</sequence>
<evidence type="ECO:0000256" key="1">
    <source>
        <dbReference type="SAM" id="MobiDB-lite"/>
    </source>
</evidence>
<feature type="region of interest" description="Disordered" evidence="1">
    <location>
        <begin position="62"/>
        <end position="83"/>
    </location>
</feature>
<keyword evidence="3" id="KW-1185">Reference proteome</keyword>
<name>M4BC48_HYAAE</name>
<evidence type="ECO:0000313" key="2">
    <source>
        <dbReference type="EnsemblProtists" id="HpaP803863"/>
    </source>
</evidence>
<dbReference type="EnsemblProtists" id="HpaT803863">
    <property type="protein sequence ID" value="HpaP803863"/>
    <property type="gene ID" value="HpaG803863"/>
</dbReference>
<dbReference type="InParanoid" id="M4BC48"/>
<proteinExistence type="predicted"/>
<protein>
    <submittedName>
        <fullName evidence="2">Uncharacterized protein</fullName>
    </submittedName>
</protein>
<accession>M4BC48</accession>